<reference evidence="3" key="1">
    <citation type="submission" date="2018-05" db="EMBL/GenBank/DDBJ databases">
        <authorList>
            <person name="Lanie J.A."/>
            <person name="Ng W.-L."/>
            <person name="Kazmierczak K.M."/>
            <person name="Andrzejewski T.M."/>
            <person name="Davidsen T.M."/>
            <person name="Wayne K.J."/>
            <person name="Tettelin H."/>
            <person name="Glass J.I."/>
            <person name="Rusch D."/>
            <person name="Podicherti R."/>
            <person name="Tsui H.-C.T."/>
            <person name="Winkler M.E."/>
        </authorList>
    </citation>
    <scope>NUCLEOTIDE SEQUENCE</scope>
</reference>
<protein>
    <recommendedName>
        <fullName evidence="2">3-beta hydroxysteroid dehydrogenase/isomerase domain-containing protein</fullName>
    </recommendedName>
</protein>
<dbReference type="InterPro" id="IPR050425">
    <property type="entry name" value="NAD(P)_dehydrat-like"/>
</dbReference>
<dbReference type="InterPro" id="IPR002225">
    <property type="entry name" value="3Beta_OHSteriod_DH/Estase"/>
</dbReference>
<dbReference type="SUPFAM" id="SSF51735">
    <property type="entry name" value="NAD(P)-binding Rossmann-fold domains"/>
    <property type="match status" value="1"/>
</dbReference>
<dbReference type="Gene3D" id="3.40.50.720">
    <property type="entry name" value="NAD(P)-binding Rossmann-like Domain"/>
    <property type="match status" value="1"/>
</dbReference>
<feature type="non-terminal residue" evidence="3">
    <location>
        <position position="1"/>
    </location>
</feature>
<organism evidence="3">
    <name type="scientific">marine metagenome</name>
    <dbReference type="NCBI Taxonomy" id="408172"/>
    <lineage>
        <taxon>unclassified sequences</taxon>
        <taxon>metagenomes</taxon>
        <taxon>ecological metagenomes</taxon>
    </lineage>
</organism>
<sequence length="290" mass="32154">VRYFERLGLEIRRTNLENVGSVKEAIMGSEHVIHLASKVSVMPLMRKELSRINIQGTRNVIEACENVGVEKLVYVSSIQAVTPGSEKTLINENSEINPYLTHDDYGFTKAKATLEVLQSAQTGTFNATVICPTGIIGPYDPGSSQIGKFLRAHLKYGTHAFVSGAYDFVDVRDVSNAVVNSISMGTNGQHYLLSGSKVSVEDFLRHICLLTDKRMPTIRIPNTIALLAAQTNGYINRFIGRDTWFTASSLRTLWNNSGISSVLAEKALKFTSRPWQSSITDQLDDLYRSF</sequence>
<dbReference type="InterPro" id="IPR036291">
    <property type="entry name" value="NAD(P)-bd_dom_sf"/>
</dbReference>
<evidence type="ECO:0000313" key="3">
    <source>
        <dbReference type="EMBL" id="SVA29736.1"/>
    </source>
</evidence>
<dbReference type="PANTHER" id="PTHR10366">
    <property type="entry name" value="NAD DEPENDENT EPIMERASE/DEHYDRATASE"/>
    <property type="match status" value="1"/>
</dbReference>
<dbReference type="GO" id="GO:0006694">
    <property type="term" value="P:steroid biosynthetic process"/>
    <property type="evidence" value="ECO:0007669"/>
    <property type="project" value="InterPro"/>
</dbReference>
<evidence type="ECO:0000256" key="1">
    <source>
        <dbReference type="ARBA" id="ARBA00023002"/>
    </source>
</evidence>
<name>A0A381UNI9_9ZZZZ</name>
<dbReference type="EMBL" id="UINC01006803">
    <property type="protein sequence ID" value="SVA29736.1"/>
    <property type="molecule type" value="Genomic_DNA"/>
</dbReference>
<feature type="domain" description="3-beta hydroxysteroid dehydrogenase/isomerase" evidence="2">
    <location>
        <begin position="16"/>
        <end position="169"/>
    </location>
</feature>
<proteinExistence type="predicted"/>
<dbReference type="Pfam" id="PF01073">
    <property type="entry name" value="3Beta_HSD"/>
    <property type="match status" value="1"/>
</dbReference>
<accession>A0A381UNI9</accession>
<keyword evidence="1" id="KW-0560">Oxidoreductase</keyword>
<gene>
    <name evidence="3" type="ORF">METZ01_LOCUS82590</name>
</gene>
<evidence type="ECO:0000259" key="2">
    <source>
        <dbReference type="Pfam" id="PF01073"/>
    </source>
</evidence>
<dbReference type="GO" id="GO:0016616">
    <property type="term" value="F:oxidoreductase activity, acting on the CH-OH group of donors, NAD or NADP as acceptor"/>
    <property type="evidence" value="ECO:0007669"/>
    <property type="project" value="InterPro"/>
</dbReference>
<dbReference type="PANTHER" id="PTHR10366:SF564">
    <property type="entry name" value="STEROL-4-ALPHA-CARBOXYLATE 3-DEHYDROGENASE, DECARBOXYLATING"/>
    <property type="match status" value="1"/>
</dbReference>
<dbReference type="AlphaFoldDB" id="A0A381UNI9"/>